<evidence type="ECO:0000313" key="3">
    <source>
        <dbReference type="Proteomes" id="UP000266302"/>
    </source>
</evidence>
<dbReference type="InterPro" id="IPR000835">
    <property type="entry name" value="HTH_MarR-typ"/>
</dbReference>
<accession>A0A398CBA3</accession>
<reference evidence="2 3" key="1">
    <citation type="submission" date="2018-09" db="EMBL/GenBank/DDBJ databases">
        <title>Draft genome of Simplicispira sp. NY-02.</title>
        <authorList>
            <person name="Im W.T."/>
        </authorList>
    </citation>
    <scope>NUCLEOTIDE SEQUENCE [LARGE SCALE GENOMIC DNA]</scope>
    <source>
        <strain evidence="2 3">NY-02</strain>
    </source>
</reference>
<dbReference type="OrthoDB" id="5295456at2"/>
<evidence type="ECO:0000259" key="1">
    <source>
        <dbReference type="SMART" id="SM00347"/>
    </source>
</evidence>
<dbReference type="SMART" id="SM00347">
    <property type="entry name" value="HTH_MARR"/>
    <property type="match status" value="1"/>
</dbReference>
<sequence>MSGPAPDALGFCLLLSRACARLELSMADRLGDFHGLDFADFTLLHRLASAPDGRVAMVDLAQALGMRLSSLTRKLVQLEKVGLAQRDSALSGDGLRCASLRPVGKRLVQEAEVTVRAMCAQALGPATLAHLPEMALALAALCQDKARECADC</sequence>
<feature type="domain" description="HTH marR-type" evidence="1">
    <location>
        <begin position="29"/>
        <end position="131"/>
    </location>
</feature>
<organism evidence="2 3">
    <name type="scientific">Simplicispira hankyongi</name>
    <dbReference type="NCBI Taxonomy" id="2315688"/>
    <lineage>
        <taxon>Bacteria</taxon>
        <taxon>Pseudomonadati</taxon>
        <taxon>Pseudomonadota</taxon>
        <taxon>Betaproteobacteria</taxon>
        <taxon>Burkholderiales</taxon>
        <taxon>Comamonadaceae</taxon>
        <taxon>Simplicispira</taxon>
    </lineage>
</organism>
<dbReference type="AlphaFoldDB" id="A0A398CBA3"/>
<dbReference type="EMBL" id="QXJC01000001">
    <property type="protein sequence ID" value="RID98981.1"/>
    <property type="molecule type" value="Genomic_DNA"/>
</dbReference>
<keyword evidence="3" id="KW-1185">Reference proteome</keyword>
<dbReference type="Gene3D" id="1.10.10.10">
    <property type="entry name" value="Winged helix-like DNA-binding domain superfamily/Winged helix DNA-binding domain"/>
    <property type="match status" value="1"/>
</dbReference>
<dbReference type="SUPFAM" id="SSF46785">
    <property type="entry name" value="Winged helix' DNA-binding domain"/>
    <property type="match status" value="1"/>
</dbReference>
<proteinExistence type="predicted"/>
<dbReference type="Proteomes" id="UP000266302">
    <property type="component" value="Unassembled WGS sequence"/>
</dbReference>
<protein>
    <submittedName>
        <fullName evidence="2">MarR family transcriptional regulator</fullName>
    </submittedName>
</protein>
<name>A0A398CBA3_9BURK</name>
<gene>
    <name evidence="2" type="ORF">D3F03_00530</name>
</gene>
<dbReference type="InterPro" id="IPR036388">
    <property type="entry name" value="WH-like_DNA-bd_sf"/>
</dbReference>
<comment type="caution">
    <text evidence="2">The sequence shown here is derived from an EMBL/GenBank/DDBJ whole genome shotgun (WGS) entry which is preliminary data.</text>
</comment>
<evidence type="ECO:0000313" key="2">
    <source>
        <dbReference type="EMBL" id="RID98981.1"/>
    </source>
</evidence>
<dbReference type="GO" id="GO:0003700">
    <property type="term" value="F:DNA-binding transcription factor activity"/>
    <property type="evidence" value="ECO:0007669"/>
    <property type="project" value="InterPro"/>
</dbReference>
<dbReference type="InterPro" id="IPR036390">
    <property type="entry name" value="WH_DNA-bd_sf"/>
</dbReference>